<name>A0AAE0CJL8_9ROSI</name>
<dbReference type="Proteomes" id="UP001280121">
    <property type="component" value="Unassembled WGS sequence"/>
</dbReference>
<reference evidence="1" key="1">
    <citation type="journal article" date="2023" name="Plant J.">
        <title>Genome sequences and population genomics provide insights into the demographic history, inbreeding, and mutation load of two 'living fossil' tree species of Dipteronia.</title>
        <authorList>
            <person name="Feng Y."/>
            <person name="Comes H.P."/>
            <person name="Chen J."/>
            <person name="Zhu S."/>
            <person name="Lu R."/>
            <person name="Zhang X."/>
            <person name="Li P."/>
            <person name="Qiu J."/>
            <person name="Olsen K.M."/>
            <person name="Qiu Y."/>
        </authorList>
    </citation>
    <scope>NUCLEOTIDE SEQUENCE</scope>
    <source>
        <strain evidence="1">KIB01</strain>
    </source>
</reference>
<sequence length="81" mass="8119">MQKQRLLVIPSQRQPFEPLLGDVDLALGGAGAIPQGGGRLSRSSQTDDVALPAIDVNCGGGGCGGGAVTIISTKIFALSIS</sequence>
<evidence type="ECO:0000313" key="2">
    <source>
        <dbReference type="Proteomes" id="UP001280121"/>
    </source>
</evidence>
<keyword evidence="2" id="KW-1185">Reference proteome</keyword>
<comment type="caution">
    <text evidence="1">The sequence shown here is derived from an EMBL/GenBank/DDBJ whole genome shotgun (WGS) entry which is preliminary data.</text>
</comment>
<proteinExistence type="predicted"/>
<gene>
    <name evidence="1" type="ORF">Ddye_013415</name>
</gene>
<organism evidence="1 2">
    <name type="scientific">Dipteronia dyeriana</name>
    <dbReference type="NCBI Taxonomy" id="168575"/>
    <lineage>
        <taxon>Eukaryota</taxon>
        <taxon>Viridiplantae</taxon>
        <taxon>Streptophyta</taxon>
        <taxon>Embryophyta</taxon>
        <taxon>Tracheophyta</taxon>
        <taxon>Spermatophyta</taxon>
        <taxon>Magnoliopsida</taxon>
        <taxon>eudicotyledons</taxon>
        <taxon>Gunneridae</taxon>
        <taxon>Pentapetalae</taxon>
        <taxon>rosids</taxon>
        <taxon>malvids</taxon>
        <taxon>Sapindales</taxon>
        <taxon>Sapindaceae</taxon>
        <taxon>Hippocastanoideae</taxon>
        <taxon>Acereae</taxon>
        <taxon>Dipteronia</taxon>
    </lineage>
</organism>
<evidence type="ECO:0000313" key="1">
    <source>
        <dbReference type="EMBL" id="KAK2653559.1"/>
    </source>
</evidence>
<dbReference type="AlphaFoldDB" id="A0AAE0CJL8"/>
<accession>A0AAE0CJL8</accession>
<protein>
    <submittedName>
        <fullName evidence="1">Uncharacterized protein</fullName>
    </submittedName>
</protein>
<dbReference type="EMBL" id="JANJYI010000004">
    <property type="protein sequence ID" value="KAK2653559.1"/>
    <property type="molecule type" value="Genomic_DNA"/>
</dbReference>